<evidence type="ECO:0000259" key="3">
    <source>
        <dbReference type="SMART" id="SM00065"/>
    </source>
</evidence>
<dbReference type="Pfam" id="PF13185">
    <property type="entry name" value="GAF_2"/>
    <property type="match status" value="1"/>
</dbReference>
<evidence type="ECO:0000313" key="4">
    <source>
        <dbReference type="EMBL" id="XAY08469.1"/>
    </source>
</evidence>
<evidence type="ECO:0000256" key="1">
    <source>
        <dbReference type="ARBA" id="ARBA00006754"/>
    </source>
</evidence>
<dbReference type="Pfam" id="PF13556">
    <property type="entry name" value="HTH_30"/>
    <property type="match status" value="1"/>
</dbReference>
<dbReference type="InterPro" id="IPR003018">
    <property type="entry name" value="GAF"/>
</dbReference>
<dbReference type="RefSeq" id="WP_354699649.1">
    <property type="nucleotide sequence ID" value="NZ_CP114014.1"/>
</dbReference>
<sequence length="597" mass="63164">MNATLLGSAPGRARTGAYEALIQIGNRLHGASADVDRALDLIVTQAQELLDTDLAWLVLADNERGVLRPVVIRGFRSDDFLEVELPSGIGVGGCAIAQQQPLIVDDYANHEHATTPAVREAMLAEGTVALICAPMLSDEELVGTLYVANRRATAFTGEDAWLLGALAAQASVAIESRRLYRRLTVQNELLEQAFSVHRRLNQASLDESGLVGLAGVLTELIGLPLVIEQEICEPRVIHVMKGPPAPGIPPGAAATGDAIGAAVPTVVRTIAAGPRRLGTIEVVGTSALDPLQLKALEQGITLLALELLKQRASLEVGWRMSGELLEELLDCAGPVPAALARRAEHLQVDVTAAHRMLAIAPADPRGERHTTLLEIARGMIARRAPGTGSRALGLKRGHEVLLALPPALTGDAAAIARAIQDAARSTIGELYVGVGPCTSDFAQTCRGAVTCLNLARDAHPSAAIVEYDTLGSLRFLLDAPDLRNAADIAREPLAALIAHDAQHRTPLLETARAFVECGAHYGRAAEQCYVAVSTLKYRVRKIEQLLGTHPADPELAFRLALAFKVQDLLAVAAPRDQRASATPARAGLRPQSGGADS</sequence>
<organism evidence="4">
    <name type="scientific">Paraconexibacter sp. AEG42_29</name>
    <dbReference type="NCBI Taxonomy" id="2997339"/>
    <lineage>
        <taxon>Bacteria</taxon>
        <taxon>Bacillati</taxon>
        <taxon>Actinomycetota</taxon>
        <taxon>Thermoleophilia</taxon>
        <taxon>Solirubrobacterales</taxon>
        <taxon>Paraconexibacteraceae</taxon>
        <taxon>Paraconexibacter</taxon>
    </lineage>
</organism>
<dbReference type="Gene3D" id="1.10.10.2840">
    <property type="entry name" value="PucR C-terminal helix-turn-helix domain"/>
    <property type="match status" value="1"/>
</dbReference>
<dbReference type="AlphaFoldDB" id="A0AAU7B3C7"/>
<feature type="domain" description="GAF" evidence="3">
    <location>
        <begin position="34"/>
        <end position="184"/>
    </location>
</feature>
<dbReference type="Gene3D" id="3.30.450.40">
    <property type="match status" value="1"/>
</dbReference>
<dbReference type="SUPFAM" id="SSF55781">
    <property type="entry name" value="GAF domain-like"/>
    <property type="match status" value="1"/>
</dbReference>
<dbReference type="InterPro" id="IPR029016">
    <property type="entry name" value="GAF-like_dom_sf"/>
</dbReference>
<comment type="similarity">
    <text evidence="1">Belongs to the CdaR family.</text>
</comment>
<dbReference type="InterPro" id="IPR025736">
    <property type="entry name" value="PucR_C-HTH_dom"/>
</dbReference>
<gene>
    <name evidence="4" type="ORF">DSM112329_05370</name>
</gene>
<accession>A0AAU7B3C7</accession>
<evidence type="ECO:0000256" key="2">
    <source>
        <dbReference type="SAM" id="MobiDB-lite"/>
    </source>
</evidence>
<dbReference type="SMART" id="SM00065">
    <property type="entry name" value="GAF"/>
    <property type="match status" value="1"/>
</dbReference>
<dbReference type="PANTHER" id="PTHR33744:SF1">
    <property type="entry name" value="DNA-BINDING TRANSCRIPTIONAL ACTIVATOR ADER"/>
    <property type="match status" value="1"/>
</dbReference>
<dbReference type="Pfam" id="PF17853">
    <property type="entry name" value="GGDEF_2"/>
    <property type="match status" value="1"/>
</dbReference>
<dbReference type="KEGG" id="parq:DSM112329_05370"/>
<protein>
    <recommendedName>
        <fullName evidence="3">GAF domain-containing protein</fullName>
    </recommendedName>
</protein>
<feature type="region of interest" description="Disordered" evidence="2">
    <location>
        <begin position="578"/>
        <end position="597"/>
    </location>
</feature>
<dbReference type="InterPro" id="IPR041522">
    <property type="entry name" value="CdaR_GGDEF"/>
</dbReference>
<dbReference type="InterPro" id="IPR042070">
    <property type="entry name" value="PucR_C-HTH_sf"/>
</dbReference>
<name>A0AAU7B3C7_9ACTN</name>
<dbReference type="EMBL" id="CP114014">
    <property type="protein sequence ID" value="XAY08469.1"/>
    <property type="molecule type" value="Genomic_DNA"/>
</dbReference>
<dbReference type="InterPro" id="IPR051448">
    <property type="entry name" value="CdaR-like_regulators"/>
</dbReference>
<proteinExistence type="inferred from homology"/>
<dbReference type="PANTHER" id="PTHR33744">
    <property type="entry name" value="CARBOHYDRATE DIACID REGULATOR"/>
    <property type="match status" value="1"/>
</dbReference>
<reference evidence="4" key="1">
    <citation type="submission" date="2022-12" db="EMBL/GenBank/DDBJ databases">
        <title>Paraconexibacter alkalitolerans sp. nov. and Baekduia alba sp. nov., isolated from soil and emended description of the genera Paraconexibacter (Chun et al., 2020) and Baekduia (An et al., 2020).</title>
        <authorList>
            <person name="Vieira S."/>
            <person name="Huber K.J."/>
            <person name="Geppert A."/>
            <person name="Wolf J."/>
            <person name="Neumann-Schaal M."/>
            <person name="Muesken M."/>
            <person name="Overmann J."/>
        </authorList>
    </citation>
    <scope>NUCLEOTIDE SEQUENCE</scope>
    <source>
        <strain evidence="4">AEG42_29</strain>
    </source>
</reference>